<feature type="compositionally biased region" description="Polar residues" evidence="1">
    <location>
        <begin position="374"/>
        <end position="387"/>
    </location>
</feature>
<organism evidence="2 3">
    <name type="scientific">Culter alburnus</name>
    <name type="common">Topmouth culter</name>
    <dbReference type="NCBI Taxonomy" id="194366"/>
    <lineage>
        <taxon>Eukaryota</taxon>
        <taxon>Metazoa</taxon>
        <taxon>Chordata</taxon>
        <taxon>Craniata</taxon>
        <taxon>Vertebrata</taxon>
        <taxon>Euteleostomi</taxon>
        <taxon>Actinopterygii</taxon>
        <taxon>Neopterygii</taxon>
        <taxon>Teleostei</taxon>
        <taxon>Ostariophysi</taxon>
        <taxon>Cypriniformes</taxon>
        <taxon>Xenocyprididae</taxon>
        <taxon>Xenocypridinae</taxon>
        <taxon>Culter</taxon>
    </lineage>
</organism>
<dbReference type="GO" id="GO:0019902">
    <property type="term" value="F:phosphatase binding"/>
    <property type="evidence" value="ECO:0007669"/>
    <property type="project" value="InterPro"/>
</dbReference>
<gene>
    <name evidence="2" type="ORF">ABG768_015825</name>
</gene>
<dbReference type="PANTHER" id="PTHR21055:SF3">
    <property type="entry name" value="PROTEIN PHOSPHATASE 1 REGULATORY SUBUNIT 36"/>
    <property type="match status" value="1"/>
</dbReference>
<feature type="compositionally biased region" description="Polar residues" evidence="1">
    <location>
        <begin position="400"/>
        <end position="411"/>
    </location>
</feature>
<dbReference type="Pfam" id="PF14895">
    <property type="entry name" value="PPPI_inhib"/>
    <property type="match status" value="1"/>
</dbReference>
<feature type="compositionally biased region" description="Acidic residues" evidence="1">
    <location>
        <begin position="344"/>
        <end position="362"/>
    </location>
</feature>
<proteinExistence type="predicted"/>
<feature type="compositionally biased region" description="Polar residues" evidence="1">
    <location>
        <begin position="231"/>
        <end position="246"/>
    </location>
</feature>
<dbReference type="PANTHER" id="PTHR21055">
    <property type="entry name" value="PROTEIN PHOSPHATASE 1 REGULATORY SUBUNIT 36"/>
    <property type="match status" value="1"/>
</dbReference>
<evidence type="ECO:0000313" key="3">
    <source>
        <dbReference type="Proteomes" id="UP001479290"/>
    </source>
</evidence>
<dbReference type="InterPro" id="IPR026142">
    <property type="entry name" value="Pro_pase_1_reg_su_36"/>
</dbReference>
<evidence type="ECO:0000313" key="2">
    <source>
        <dbReference type="EMBL" id="KAK9955990.1"/>
    </source>
</evidence>
<dbReference type="EMBL" id="JAWDJR010000021">
    <property type="protein sequence ID" value="KAK9955990.1"/>
    <property type="molecule type" value="Genomic_DNA"/>
</dbReference>
<evidence type="ECO:0000256" key="1">
    <source>
        <dbReference type="SAM" id="MobiDB-lite"/>
    </source>
</evidence>
<accession>A0AAW1Z7K1</accession>
<feature type="compositionally biased region" description="Basic and acidic residues" evidence="1">
    <location>
        <begin position="247"/>
        <end position="260"/>
    </location>
</feature>
<comment type="caution">
    <text evidence="2">The sequence shown here is derived from an EMBL/GenBank/DDBJ whole genome shotgun (WGS) entry which is preliminary data.</text>
</comment>
<feature type="region of interest" description="Disordered" evidence="1">
    <location>
        <begin position="231"/>
        <end position="260"/>
    </location>
</feature>
<feature type="compositionally biased region" description="Basic and acidic residues" evidence="1">
    <location>
        <begin position="388"/>
        <end position="398"/>
    </location>
</feature>
<keyword evidence="3" id="KW-1185">Reference proteome</keyword>
<reference evidence="2 3" key="1">
    <citation type="submission" date="2024-05" db="EMBL/GenBank/DDBJ databases">
        <title>A high-quality chromosomal-level genome assembly of Topmouth culter (Culter alburnus).</title>
        <authorList>
            <person name="Zhao H."/>
        </authorList>
    </citation>
    <scope>NUCLEOTIDE SEQUENCE [LARGE SCALE GENOMIC DNA]</scope>
    <source>
        <strain evidence="2">CATC2023</strain>
        <tissue evidence="2">Muscle</tissue>
    </source>
</reference>
<protein>
    <recommendedName>
        <fullName evidence="4">Protein phosphatase 1 regulatory subunit 36</fullName>
    </recommendedName>
</protein>
<sequence>MAAPPSSGRWTCNDQTLSLEFISFEAQEEEKKQKNPKSSAYQERIRQYLEKWQKNTATPAQLDAFKNSIKRSQKAHVTIQDVKLAAVCLLQENEGYPIPPRFLTLLKSKEMDVFLANLLLYFSCFFEKKTLEKKPKSLMGEDSDTERRMAADTCDLAQKQLALSYSSMLLGEAPSQQHLVACDRFKVSSTHSDIQLDECLYSFYSYAVWVTFERRDLKVIQQEIGRLFRSDSFNPALNEPGDQSESTEPHRTALNNRKSEQRPALNKILTQCSPLMVSLLPTPQENAPHLFGGFRRGKRPSTEGCDSEALMEGLKQQLKSLSFGILGKPLSQFSSRTLKPQEGQSEDEEDEGDEGNDGEVVDPDPQVHIRSRKTSVMGQRSLTTTTDGHIRSRRDDLASRATTEAVSSDTE</sequence>
<feature type="region of interest" description="Disordered" evidence="1">
    <location>
        <begin position="332"/>
        <end position="411"/>
    </location>
</feature>
<evidence type="ECO:0008006" key="4">
    <source>
        <dbReference type="Google" id="ProtNLM"/>
    </source>
</evidence>
<name>A0AAW1Z7K1_CULAL</name>
<dbReference type="Proteomes" id="UP001479290">
    <property type="component" value="Unassembled WGS sequence"/>
</dbReference>
<dbReference type="AlphaFoldDB" id="A0AAW1Z7K1"/>